<feature type="domain" description="AB hydrolase-1" evidence="1">
    <location>
        <begin position="61"/>
        <end position="175"/>
    </location>
</feature>
<accession>A0ABM1E219</accession>
<dbReference type="InterPro" id="IPR000073">
    <property type="entry name" value="AB_hydrolase_1"/>
</dbReference>
<evidence type="ECO:0000259" key="1">
    <source>
        <dbReference type="Pfam" id="PF00561"/>
    </source>
</evidence>
<name>A0ABM1E219_PRICU</name>
<keyword evidence="2" id="KW-1185">Reference proteome</keyword>
<dbReference type="PANTHER" id="PTHR46331">
    <property type="entry name" value="VALACYCLOVIR HYDROLASE"/>
    <property type="match status" value="1"/>
</dbReference>
<evidence type="ECO:0000313" key="2">
    <source>
        <dbReference type="Proteomes" id="UP000695022"/>
    </source>
</evidence>
<dbReference type="Proteomes" id="UP000695022">
    <property type="component" value="Unplaced"/>
</dbReference>
<dbReference type="GeneID" id="106808166"/>
<dbReference type="PANTHER" id="PTHR46331:SF2">
    <property type="entry name" value="VALACYCLOVIR HYDROLASE"/>
    <property type="match status" value="1"/>
</dbReference>
<proteinExistence type="predicted"/>
<dbReference type="Gene3D" id="3.40.50.1820">
    <property type="entry name" value="alpha/beta hydrolase"/>
    <property type="match status" value="1"/>
</dbReference>
<protein>
    <submittedName>
        <fullName evidence="3">Valacyclovir hydrolase-like isoform X1</fullName>
    </submittedName>
</protein>
<organism evidence="2 3">
    <name type="scientific">Priapulus caudatus</name>
    <name type="common">Priapulid worm</name>
    <dbReference type="NCBI Taxonomy" id="37621"/>
    <lineage>
        <taxon>Eukaryota</taxon>
        <taxon>Metazoa</taxon>
        <taxon>Ecdysozoa</taxon>
        <taxon>Scalidophora</taxon>
        <taxon>Priapulida</taxon>
        <taxon>Priapulimorpha</taxon>
        <taxon>Priapulimorphida</taxon>
        <taxon>Priapulidae</taxon>
        <taxon>Priapulus</taxon>
    </lineage>
</organism>
<reference evidence="3" key="1">
    <citation type="submission" date="2025-08" db="UniProtKB">
        <authorList>
            <consortium name="RefSeq"/>
        </authorList>
    </citation>
    <scope>IDENTIFICATION</scope>
</reference>
<dbReference type="InterPro" id="IPR029058">
    <property type="entry name" value="AB_hydrolase_fold"/>
</dbReference>
<sequence>MAASMARYIAKNNTKFIKCLSVQKPHVRCLSSKNESALISAKEEVNGVNFHYVRRGAGEHPILLMPGALGSGSSDFGPQLEKLDGSLFTIIAWDPRGYGKSIPPARDFPLDFFHRDASDATGLMNKLGFKKFSMLGWSDGGITALVLAGTFPDVVRKMVVWGSNATVTEKDMKMYDDIRDVDKWSERMRAPLVAIYGRENLQALWSADLDYFWGVLDSRGGDICKTEMTKVRCPTLIIHGQKDAMVGQEHADYLHSHINGSKLVLLPDGKHNLHFKYATEFNQMVTEFLTEKS</sequence>
<dbReference type="RefSeq" id="XP_014666240.1">
    <property type="nucleotide sequence ID" value="XM_014810754.1"/>
</dbReference>
<evidence type="ECO:0000313" key="3">
    <source>
        <dbReference type="RefSeq" id="XP_014666240.1"/>
    </source>
</evidence>
<dbReference type="SUPFAM" id="SSF53474">
    <property type="entry name" value="alpha/beta-Hydrolases"/>
    <property type="match status" value="1"/>
</dbReference>
<dbReference type="Pfam" id="PF00561">
    <property type="entry name" value="Abhydrolase_1"/>
    <property type="match status" value="1"/>
</dbReference>
<gene>
    <name evidence="3" type="primary">LOC106808166</name>
</gene>